<dbReference type="EMBL" id="FRAV01000073">
    <property type="protein sequence ID" value="SHM69114.1"/>
    <property type="molecule type" value="Genomic_DNA"/>
</dbReference>
<accession>A0A1M7KUR5</accession>
<protein>
    <recommendedName>
        <fullName evidence="3">C1q domain-containing protein</fullName>
    </recommendedName>
</protein>
<dbReference type="InterPro" id="IPR008983">
    <property type="entry name" value="Tumour_necrosis_fac-like_dom"/>
</dbReference>
<organism evidence="1 2">
    <name type="scientific">Chryseobacterium polytrichastri</name>
    <dbReference type="NCBI Taxonomy" id="1302687"/>
    <lineage>
        <taxon>Bacteria</taxon>
        <taxon>Pseudomonadati</taxon>
        <taxon>Bacteroidota</taxon>
        <taxon>Flavobacteriia</taxon>
        <taxon>Flavobacteriales</taxon>
        <taxon>Weeksellaceae</taxon>
        <taxon>Chryseobacterium group</taxon>
        <taxon>Chryseobacterium</taxon>
    </lineage>
</organism>
<dbReference type="AlphaFoldDB" id="A0A1M7KUR5"/>
<evidence type="ECO:0000313" key="1">
    <source>
        <dbReference type="EMBL" id="SHM69114.1"/>
    </source>
</evidence>
<gene>
    <name evidence="1" type="ORF">SAMN05444267_10735</name>
</gene>
<reference evidence="2" key="1">
    <citation type="submission" date="2016-11" db="EMBL/GenBank/DDBJ databases">
        <authorList>
            <person name="Varghese N."/>
            <person name="Submissions S."/>
        </authorList>
    </citation>
    <scope>NUCLEOTIDE SEQUENCE [LARGE SCALE GENOMIC DNA]</scope>
    <source>
        <strain evidence="2">DSM 26899</strain>
    </source>
</reference>
<dbReference type="Gene3D" id="2.60.120.40">
    <property type="match status" value="1"/>
</dbReference>
<evidence type="ECO:0000313" key="2">
    <source>
        <dbReference type="Proteomes" id="UP000184364"/>
    </source>
</evidence>
<name>A0A1M7KUR5_9FLAO</name>
<evidence type="ECO:0008006" key="3">
    <source>
        <dbReference type="Google" id="ProtNLM"/>
    </source>
</evidence>
<dbReference type="Proteomes" id="UP000184364">
    <property type="component" value="Unassembled WGS sequence"/>
</dbReference>
<keyword evidence="2" id="KW-1185">Reference proteome</keyword>
<dbReference type="STRING" id="1302687.SAMN05444267_10735"/>
<proteinExistence type="predicted"/>
<sequence length="275" mass="29719">MIIALFPYGLIIFGQVGIGTSTPNSSAILDVNVDNLAVNAKKGLLIPKVALNSAIDVSTIPSPANGLLIFNTTLSGVVPNQVLANSYYKYNTTKSRWELMVDENSLAALSIPSIASIIGFKTTGNDTTYLSADLGSSIRQVLYDDIRVQSTIATYDTTTSEFIANKAGYYDFQVNLVARGPYNGTLRFGVSRPYTGPKPTSLSNANVAFLSMQTYNIDGGTPLPMHVSGIIFMNAGDKVIFLTRFVDPTVNTLNVEAINYSRTYLNSVDVTYFSN</sequence>